<keyword evidence="2" id="KW-1185">Reference proteome</keyword>
<proteinExistence type="predicted"/>
<accession>A0A2A6BGK9</accession>
<accession>A0A8R1UNS3</accession>
<dbReference type="Proteomes" id="UP000005239">
    <property type="component" value="Unassembled WGS sequence"/>
</dbReference>
<gene>
    <name evidence="1" type="primary">WBGene00275307</name>
</gene>
<reference evidence="2" key="1">
    <citation type="journal article" date="2008" name="Nat. Genet.">
        <title>The Pristionchus pacificus genome provides a unique perspective on nematode lifestyle and parasitism.</title>
        <authorList>
            <person name="Dieterich C."/>
            <person name="Clifton S.W."/>
            <person name="Schuster L.N."/>
            <person name="Chinwalla A."/>
            <person name="Delehaunty K."/>
            <person name="Dinkelacker I."/>
            <person name="Fulton L."/>
            <person name="Fulton R."/>
            <person name="Godfrey J."/>
            <person name="Minx P."/>
            <person name="Mitreva M."/>
            <person name="Roeseler W."/>
            <person name="Tian H."/>
            <person name="Witte H."/>
            <person name="Yang S.P."/>
            <person name="Wilson R.K."/>
            <person name="Sommer R.J."/>
        </authorList>
    </citation>
    <scope>NUCLEOTIDE SEQUENCE [LARGE SCALE GENOMIC DNA]</scope>
    <source>
        <strain evidence="2">PS312</strain>
    </source>
</reference>
<organism evidence="1 2">
    <name type="scientific">Pristionchus pacificus</name>
    <name type="common">Parasitic nematode worm</name>
    <dbReference type="NCBI Taxonomy" id="54126"/>
    <lineage>
        <taxon>Eukaryota</taxon>
        <taxon>Metazoa</taxon>
        <taxon>Ecdysozoa</taxon>
        <taxon>Nematoda</taxon>
        <taxon>Chromadorea</taxon>
        <taxon>Rhabditida</taxon>
        <taxon>Rhabditina</taxon>
        <taxon>Diplogasteromorpha</taxon>
        <taxon>Diplogasteroidea</taxon>
        <taxon>Neodiplogasteridae</taxon>
        <taxon>Pristionchus</taxon>
    </lineage>
</organism>
<dbReference type="EnsemblMetazoa" id="PPA36938.1">
    <property type="protein sequence ID" value="PPA36938.1"/>
    <property type="gene ID" value="WBGene00275307"/>
</dbReference>
<evidence type="ECO:0000313" key="2">
    <source>
        <dbReference type="Proteomes" id="UP000005239"/>
    </source>
</evidence>
<reference evidence="1" key="2">
    <citation type="submission" date="2022-06" db="UniProtKB">
        <authorList>
            <consortium name="EnsemblMetazoa"/>
        </authorList>
    </citation>
    <scope>IDENTIFICATION</scope>
    <source>
        <strain evidence="1">PS312</strain>
    </source>
</reference>
<protein>
    <submittedName>
        <fullName evidence="1">Uncharacterized protein</fullName>
    </submittedName>
</protein>
<evidence type="ECO:0000313" key="1">
    <source>
        <dbReference type="EnsemblMetazoa" id="PPA36938.1"/>
    </source>
</evidence>
<name>A0A2A6BGK9_PRIPA</name>
<sequence length="235" mass="26198">MHSKRSLAPMGVKTVVRCVQSKASLTHSYTVMPLVYADGSMGDLLFVVLQEPGGTFPKKKPIFTAPNLCVTAGSSHIMTKGHMKEWISKCIFTNSTPSNDLCILLDSWTSFRDSAAINSSLPIGKTLATRQIPPGATGICQPLDVYFFRPFKALVRRIQTYGFKNHPSFVAYQRDSIIKVISLSYSIMSSPVFRPLIQYAWHAAGYLDNPSSWSIQDTRAVVFPSFDLFYPLFNQ</sequence>
<dbReference type="OrthoDB" id="5876883at2759"/>
<dbReference type="AlphaFoldDB" id="A0A2A6BGK9"/>